<dbReference type="GO" id="GO:0032259">
    <property type="term" value="P:methylation"/>
    <property type="evidence" value="ECO:0007669"/>
    <property type="project" value="UniProtKB-KW"/>
</dbReference>
<evidence type="ECO:0000256" key="2">
    <source>
        <dbReference type="ARBA" id="ARBA00022603"/>
    </source>
</evidence>
<keyword evidence="2 5" id="KW-0489">Methyltransferase</keyword>
<gene>
    <name evidence="5" type="ORF">JOF56_011230</name>
</gene>
<dbReference type="PANTHER" id="PTHR44942">
    <property type="entry name" value="METHYLTRANSF_11 DOMAIN-CONTAINING PROTEIN"/>
    <property type="match status" value="1"/>
</dbReference>
<comment type="similarity">
    <text evidence="1">Belongs to the methyltransferase superfamily.</text>
</comment>
<dbReference type="CDD" id="cd02440">
    <property type="entry name" value="AdoMet_MTases"/>
    <property type="match status" value="1"/>
</dbReference>
<feature type="domain" description="Methyltransferase type 11" evidence="4">
    <location>
        <begin position="41"/>
        <end position="128"/>
    </location>
</feature>
<keyword evidence="3" id="KW-0808">Transferase</keyword>
<evidence type="ECO:0000259" key="4">
    <source>
        <dbReference type="Pfam" id="PF08241"/>
    </source>
</evidence>
<evidence type="ECO:0000256" key="3">
    <source>
        <dbReference type="ARBA" id="ARBA00022679"/>
    </source>
</evidence>
<dbReference type="InterPro" id="IPR013216">
    <property type="entry name" value="Methyltransf_11"/>
</dbReference>
<dbReference type="PANTHER" id="PTHR44942:SF4">
    <property type="entry name" value="METHYLTRANSFERASE TYPE 11 DOMAIN-CONTAINING PROTEIN"/>
    <property type="match status" value="1"/>
</dbReference>
<dbReference type="EMBL" id="JAGINW010000001">
    <property type="protein sequence ID" value="MBP2330845.1"/>
    <property type="molecule type" value="Genomic_DNA"/>
</dbReference>
<dbReference type="RefSeq" id="WP_209647520.1">
    <property type="nucleotide sequence ID" value="NZ_JAGINW010000001.1"/>
</dbReference>
<dbReference type="SUPFAM" id="SSF53335">
    <property type="entry name" value="S-adenosyl-L-methionine-dependent methyltransferases"/>
    <property type="match status" value="1"/>
</dbReference>
<organism evidence="5 6">
    <name type="scientific">Kibdelosporangium banguiense</name>
    <dbReference type="NCBI Taxonomy" id="1365924"/>
    <lineage>
        <taxon>Bacteria</taxon>
        <taxon>Bacillati</taxon>
        <taxon>Actinomycetota</taxon>
        <taxon>Actinomycetes</taxon>
        <taxon>Pseudonocardiales</taxon>
        <taxon>Pseudonocardiaceae</taxon>
        <taxon>Kibdelosporangium</taxon>
    </lineage>
</organism>
<sequence>MTSQPGLVFGADPAHYDRHRPAVPELVAEWMVPPICPVAIDTGAGTGHFTRILLSRAERVIAVDPDTQMCTWLRKVYPAAEVHLGASEKLPVADRSADGVFSCNAWHWFDPAAAAAEAARCLQPGGVLGVSWHDRAASSLWLDEVQEVVLSGHDPARQVHEFTLPADLPFTPVEKHIIAYELEMTPRAIRDMHSTYSAIISLSDEEREPLLGRLLDHLTERARERGTPTLTIPFMATCYRAYRLE</sequence>
<accession>A0ABS4U3S8</accession>
<dbReference type="GO" id="GO:0008168">
    <property type="term" value="F:methyltransferase activity"/>
    <property type="evidence" value="ECO:0007669"/>
    <property type="project" value="UniProtKB-KW"/>
</dbReference>
<evidence type="ECO:0000313" key="5">
    <source>
        <dbReference type="EMBL" id="MBP2330845.1"/>
    </source>
</evidence>
<dbReference type="InterPro" id="IPR029063">
    <property type="entry name" value="SAM-dependent_MTases_sf"/>
</dbReference>
<evidence type="ECO:0000256" key="1">
    <source>
        <dbReference type="ARBA" id="ARBA00008361"/>
    </source>
</evidence>
<evidence type="ECO:0000313" key="6">
    <source>
        <dbReference type="Proteomes" id="UP001519332"/>
    </source>
</evidence>
<reference evidence="5 6" key="1">
    <citation type="submission" date="2021-03" db="EMBL/GenBank/DDBJ databases">
        <title>Sequencing the genomes of 1000 actinobacteria strains.</title>
        <authorList>
            <person name="Klenk H.-P."/>
        </authorList>
    </citation>
    <scope>NUCLEOTIDE SEQUENCE [LARGE SCALE GENOMIC DNA]</scope>
    <source>
        <strain evidence="5 6">DSM 46670</strain>
    </source>
</reference>
<proteinExistence type="inferred from homology"/>
<dbReference type="Gene3D" id="3.40.50.150">
    <property type="entry name" value="Vaccinia Virus protein VP39"/>
    <property type="match status" value="1"/>
</dbReference>
<dbReference type="InterPro" id="IPR051052">
    <property type="entry name" value="Diverse_substrate_MTase"/>
</dbReference>
<protein>
    <submittedName>
        <fullName evidence="5">SAM-dependent methyltransferase</fullName>
    </submittedName>
</protein>
<name>A0ABS4U3S8_9PSEU</name>
<dbReference type="Pfam" id="PF08241">
    <property type="entry name" value="Methyltransf_11"/>
    <property type="match status" value="1"/>
</dbReference>
<dbReference type="Proteomes" id="UP001519332">
    <property type="component" value="Unassembled WGS sequence"/>
</dbReference>
<comment type="caution">
    <text evidence="5">The sequence shown here is derived from an EMBL/GenBank/DDBJ whole genome shotgun (WGS) entry which is preliminary data.</text>
</comment>
<keyword evidence="6" id="KW-1185">Reference proteome</keyword>